<keyword evidence="4" id="KW-0238">DNA-binding</keyword>
<keyword evidence="1" id="KW-0597">Phosphoprotein</keyword>
<evidence type="ECO:0000256" key="1">
    <source>
        <dbReference type="PROSITE-ProRule" id="PRU00169"/>
    </source>
</evidence>
<evidence type="ECO:0000313" key="4">
    <source>
        <dbReference type="EMBL" id="MBB5183982.1"/>
    </source>
</evidence>
<dbReference type="PANTHER" id="PTHR37299:SF1">
    <property type="entry name" value="STAGE 0 SPORULATION PROTEIN A HOMOLOG"/>
    <property type="match status" value="1"/>
</dbReference>
<evidence type="ECO:0000313" key="5">
    <source>
        <dbReference type="Proteomes" id="UP000521313"/>
    </source>
</evidence>
<dbReference type="InterPro" id="IPR011006">
    <property type="entry name" value="CheY-like_superfamily"/>
</dbReference>
<dbReference type="Gene3D" id="2.40.50.1020">
    <property type="entry name" value="LytTr DNA-binding domain"/>
    <property type="match status" value="1"/>
</dbReference>
<dbReference type="Pfam" id="PF04397">
    <property type="entry name" value="LytTR"/>
    <property type="match status" value="1"/>
</dbReference>
<dbReference type="PROSITE" id="PS50110">
    <property type="entry name" value="RESPONSE_REGULATORY"/>
    <property type="match status" value="1"/>
</dbReference>
<reference evidence="4 5" key="1">
    <citation type="submission" date="2020-08" db="EMBL/GenBank/DDBJ databases">
        <title>Genomic Encyclopedia of Type Strains, Phase IV (KMG-IV): sequencing the most valuable type-strain genomes for metagenomic binning, comparative biology and taxonomic classification.</title>
        <authorList>
            <person name="Goeker M."/>
        </authorList>
    </citation>
    <scope>NUCLEOTIDE SEQUENCE [LARGE SCALE GENOMIC DNA]</scope>
    <source>
        <strain evidence="4 5">DSM 26963</strain>
    </source>
</reference>
<dbReference type="InterPro" id="IPR046947">
    <property type="entry name" value="LytR-like"/>
</dbReference>
<dbReference type="SUPFAM" id="SSF52172">
    <property type="entry name" value="CheY-like"/>
    <property type="match status" value="1"/>
</dbReference>
<dbReference type="AlphaFoldDB" id="A0A7W8FYG9"/>
<accession>A0A7W8FYG9</accession>
<dbReference type="SMART" id="SM00850">
    <property type="entry name" value="LytTR"/>
    <property type="match status" value="1"/>
</dbReference>
<dbReference type="GO" id="GO:0000156">
    <property type="term" value="F:phosphorelay response regulator activity"/>
    <property type="evidence" value="ECO:0007669"/>
    <property type="project" value="InterPro"/>
</dbReference>
<dbReference type="Pfam" id="PF00072">
    <property type="entry name" value="Response_reg"/>
    <property type="match status" value="1"/>
</dbReference>
<feature type="domain" description="Response regulatory" evidence="2">
    <location>
        <begin position="3"/>
        <end position="120"/>
    </location>
</feature>
<dbReference type="RefSeq" id="WP_183373649.1">
    <property type="nucleotide sequence ID" value="NZ_JACHHD010000001.1"/>
</dbReference>
<dbReference type="GO" id="GO:0003677">
    <property type="term" value="F:DNA binding"/>
    <property type="evidence" value="ECO:0007669"/>
    <property type="project" value="UniProtKB-KW"/>
</dbReference>
<gene>
    <name evidence="4" type="ORF">HNQ43_000015</name>
</gene>
<dbReference type="InterPro" id="IPR001789">
    <property type="entry name" value="Sig_transdc_resp-reg_receiver"/>
</dbReference>
<organism evidence="4 5">
    <name type="scientific">Faecalicoccus acidiformans</name>
    <dbReference type="NCBI Taxonomy" id="915173"/>
    <lineage>
        <taxon>Bacteria</taxon>
        <taxon>Bacillati</taxon>
        <taxon>Bacillota</taxon>
        <taxon>Erysipelotrichia</taxon>
        <taxon>Erysipelotrichales</taxon>
        <taxon>Erysipelotrichaceae</taxon>
        <taxon>Faecalicoccus</taxon>
    </lineage>
</organism>
<comment type="caution">
    <text evidence="4">The sequence shown here is derived from an EMBL/GenBank/DDBJ whole genome shotgun (WGS) entry which is preliminary data.</text>
</comment>
<evidence type="ECO:0000259" key="2">
    <source>
        <dbReference type="PROSITE" id="PS50110"/>
    </source>
</evidence>
<dbReference type="PROSITE" id="PS50930">
    <property type="entry name" value="HTH_LYTTR"/>
    <property type="match status" value="1"/>
</dbReference>
<dbReference type="Proteomes" id="UP000521313">
    <property type="component" value="Unassembled WGS sequence"/>
</dbReference>
<feature type="domain" description="HTH LytTR-type" evidence="3">
    <location>
        <begin position="130"/>
        <end position="228"/>
    </location>
</feature>
<proteinExistence type="predicted"/>
<protein>
    <submittedName>
        <fullName evidence="4">DNA-binding LytR/AlgR family response regulator</fullName>
    </submittedName>
</protein>
<dbReference type="EMBL" id="JACHHD010000001">
    <property type="protein sequence ID" value="MBB5183982.1"/>
    <property type="molecule type" value="Genomic_DNA"/>
</dbReference>
<name>A0A7W8FYG9_9FIRM</name>
<dbReference type="Gene3D" id="3.40.50.2300">
    <property type="match status" value="1"/>
</dbReference>
<feature type="modified residue" description="4-aspartylphosphate" evidence="1">
    <location>
        <position position="57"/>
    </location>
</feature>
<sequence length="235" mass="27874">MLQIILCEDDPKQKERIIKIVKNVNLHTNIQYYSFESAKELFEADLDLSIPTIFLMDIVLDQEDGIEMANKLHTSFHHSVVIFISAYLEKVTDIYETKHCYFIYKPELEMRIEKALNKAFSIVVSMHKQICVHSGTRQMLIHLEDIIAVERIKRYSLIYLSKETIRVNENFDELGLEINSQFHQCHRSFLINFNHVKELNRTDFITDTGFMIPISRTYSKKIQKAFQDYLVHQFY</sequence>
<evidence type="ECO:0000259" key="3">
    <source>
        <dbReference type="PROSITE" id="PS50930"/>
    </source>
</evidence>
<dbReference type="PANTHER" id="PTHR37299">
    <property type="entry name" value="TRANSCRIPTIONAL REGULATOR-RELATED"/>
    <property type="match status" value="1"/>
</dbReference>
<dbReference type="InterPro" id="IPR007492">
    <property type="entry name" value="LytTR_DNA-bd_dom"/>
</dbReference>